<proteinExistence type="predicted"/>
<keyword evidence="3" id="KW-1185">Reference proteome</keyword>
<name>A0ABS9RHW4_9FLAO</name>
<evidence type="ECO:0000256" key="1">
    <source>
        <dbReference type="SAM" id="SignalP"/>
    </source>
</evidence>
<gene>
    <name evidence="2" type="ORF">MKW35_07910</name>
</gene>
<evidence type="ECO:0000313" key="2">
    <source>
        <dbReference type="EMBL" id="MCH4552541.1"/>
    </source>
</evidence>
<protein>
    <recommendedName>
        <fullName evidence="4">Cytochrome c domain-containing protein</fullName>
    </recommendedName>
</protein>
<dbReference type="Proteomes" id="UP001156141">
    <property type="component" value="Unassembled WGS sequence"/>
</dbReference>
<dbReference type="InterPro" id="IPR036909">
    <property type="entry name" value="Cyt_c-like_dom_sf"/>
</dbReference>
<dbReference type="SUPFAM" id="SSF46626">
    <property type="entry name" value="Cytochrome c"/>
    <property type="match status" value="1"/>
</dbReference>
<comment type="caution">
    <text evidence="2">The sequence shown here is derived from an EMBL/GenBank/DDBJ whole genome shotgun (WGS) entry which is preliminary data.</text>
</comment>
<evidence type="ECO:0008006" key="4">
    <source>
        <dbReference type="Google" id="ProtNLM"/>
    </source>
</evidence>
<evidence type="ECO:0000313" key="3">
    <source>
        <dbReference type="Proteomes" id="UP001156141"/>
    </source>
</evidence>
<dbReference type="Gene3D" id="1.10.760.10">
    <property type="entry name" value="Cytochrome c-like domain"/>
    <property type="match status" value="1"/>
</dbReference>
<dbReference type="EMBL" id="JAKVQD010000002">
    <property type="protein sequence ID" value="MCH4552541.1"/>
    <property type="molecule type" value="Genomic_DNA"/>
</dbReference>
<organism evidence="2 3">
    <name type="scientific">Aestuariibaculum lutulentum</name>
    <dbReference type="NCBI Taxonomy" id="2920935"/>
    <lineage>
        <taxon>Bacteria</taxon>
        <taxon>Pseudomonadati</taxon>
        <taxon>Bacteroidota</taxon>
        <taxon>Flavobacteriia</taxon>
        <taxon>Flavobacteriales</taxon>
        <taxon>Flavobacteriaceae</taxon>
    </lineage>
</organism>
<reference evidence="2" key="1">
    <citation type="submission" date="2022-02" db="EMBL/GenBank/DDBJ databases">
        <title>Aestuariibaculum sp., a marine bacterium isolated from sediment in Guangxi.</title>
        <authorList>
            <person name="Ying J."/>
        </authorList>
    </citation>
    <scope>NUCLEOTIDE SEQUENCE</scope>
    <source>
        <strain evidence="2">L182</strain>
    </source>
</reference>
<feature type="chain" id="PRO_5045169282" description="Cytochrome c domain-containing protein" evidence="1">
    <location>
        <begin position="23"/>
        <end position="161"/>
    </location>
</feature>
<dbReference type="RefSeq" id="WP_240572873.1">
    <property type="nucleotide sequence ID" value="NZ_CP136709.1"/>
</dbReference>
<dbReference type="PROSITE" id="PS51257">
    <property type="entry name" value="PROKAR_LIPOPROTEIN"/>
    <property type="match status" value="1"/>
</dbReference>
<keyword evidence="1" id="KW-0732">Signal</keyword>
<accession>A0ABS9RHW4</accession>
<feature type="signal peptide" evidence="1">
    <location>
        <begin position="1"/>
        <end position="22"/>
    </location>
</feature>
<sequence length="161" mass="18552">MKTKFFALLVLAAMISSCKNNSKPETKTIDIKTSNDVADHPGKKLMETYCYACHDATTSHDNRIAPPMIAIKTHYISDNTTKEEFTNDMLLWMKKPSEEISKMPGAVERFGVMPVMVFPDRVIKQISEYMYDNDIAQPEWFEEHLRQQQGRRKGMGMNKNL</sequence>